<gene>
    <name evidence="2" type="ORF">DILT_LOCUS16218</name>
</gene>
<protein>
    <submittedName>
        <fullName evidence="2">Uncharacterized protein</fullName>
    </submittedName>
</protein>
<feature type="non-terminal residue" evidence="2">
    <location>
        <position position="115"/>
    </location>
</feature>
<dbReference type="AlphaFoldDB" id="A0A3P7QNN7"/>
<proteinExistence type="predicted"/>
<sequence>MSPIAEHDGTVSPSTGVPAANDGTATTPGDLTQQPGSLRKLRDLYSVIRNLLLHLDDVRAVQRSFVETINRSCAVNASLNETGFGAALVQHYSFTCDPAQTTHTHDKTEKEEEEE</sequence>
<dbReference type="Proteomes" id="UP000281553">
    <property type="component" value="Unassembled WGS sequence"/>
</dbReference>
<dbReference type="OrthoDB" id="6244669at2759"/>
<accession>A0A3P7QNN7</accession>
<evidence type="ECO:0000313" key="2">
    <source>
        <dbReference type="EMBL" id="VDN33372.1"/>
    </source>
</evidence>
<evidence type="ECO:0000313" key="3">
    <source>
        <dbReference type="Proteomes" id="UP000281553"/>
    </source>
</evidence>
<keyword evidence="3" id="KW-1185">Reference proteome</keyword>
<evidence type="ECO:0000256" key="1">
    <source>
        <dbReference type="SAM" id="MobiDB-lite"/>
    </source>
</evidence>
<feature type="region of interest" description="Disordered" evidence="1">
    <location>
        <begin position="1"/>
        <end position="36"/>
    </location>
</feature>
<feature type="compositionally biased region" description="Polar residues" evidence="1">
    <location>
        <begin position="23"/>
        <end position="36"/>
    </location>
</feature>
<organism evidence="2 3">
    <name type="scientific">Dibothriocephalus latus</name>
    <name type="common">Fish tapeworm</name>
    <name type="synonym">Diphyllobothrium latum</name>
    <dbReference type="NCBI Taxonomy" id="60516"/>
    <lineage>
        <taxon>Eukaryota</taxon>
        <taxon>Metazoa</taxon>
        <taxon>Spiralia</taxon>
        <taxon>Lophotrochozoa</taxon>
        <taxon>Platyhelminthes</taxon>
        <taxon>Cestoda</taxon>
        <taxon>Eucestoda</taxon>
        <taxon>Diphyllobothriidea</taxon>
        <taxon>Diphyllobothriidae</taxon>
        <taxon>Dibothriocephalus</taxon>
    </lineage>
</organism>
<name>A0A3P7QNN7_DIBLA</name>
<dbReference type="EMBL" id="UYRU01083660">
    <property type="protein sequence ID" value="VDN33372.1"/>
    <property type="molecule type" value="Genomic_DNA"/>
</dbReference>
<reference evidence="2 3" key="1">
    <citation type="submission" date="2018-11" db="EMBL/GenBank/DDBJ databases">
        <authorList>
            <consortium name="Pathogen Informatics"/>
        </authorList>
    </citation>
    <scope>NUCLEOTIDE SEQUENCE [LARGE SCALE GENOMIC DNA]</scope>
</reference>